<gene>
    <name evidence="2" type="ORF">Tci_527547</name>
</gene>
<reference evidence="2" key="1">
    <citation type="journal article" date="2019" name="Sci. Rep.">
        <title>Draft genome of Tanacetum cinerariifolium, the natural source of mosquito coil.</title>
        <authorList>
            <person name="Yamashiro T."/>
            <person name="Shiraishi A."/>
            <person name="Satake H."/>
            <person name="Nakayama K."/>
        </authorList>
    </citation>
    <scope>NUCLEOTIDE SEQUENCE</scope>
</reference>
<comment type="caution">
    <text evidence="2">The sequence shown here is derived from an EMBL/GenBank/DDBJ whole genome shotgun (WGS) entry which is preliminary data.</text>
</comment>
<accession>A0A699IHX0</accession>
<evidence type="ECO:0000256" key="1">
    <source>
        <dbReference type="SAM" id="MobiDB-lite"/>
    </source>
</evidence>
<evidence type="ECO:0008006" key="3">
    <source>
        <dbReference type="Google" id="ProtNLM"/>
    </source>
</evidence>
<feature type="region of interest" description="Disordered" evidence="1">
    <location>
        <begin position="1"/>
        <end position="51"/>
    </location>
</feature>
<feature type="compositionally biased region" description="Polar residues" evidence="1">
    <location>
        <begin position="211"/>
        <end position="221"/>
    </location>
</feature>
<name>A0A699IHX0_TANCI</name>
<feature type="non-terminal residue" evidence="2">
    <location>
        <position position="1"/>
    </location>
</feature>
<feature type="region of interest" description="Disordered" evidence="1">
    <location>
        <begin position="202"/>
        <end position="228"/>
    </location>
</feature>
<dbReference type="EMBL" id="BKCJ010293338">
    <property type="protein sequence ID" value="GEZ55574.1"/>
    <property type="molecule type" value="Genomic_DNA"/>
</dbReference>
<dbReference type="AlphaFoldDB" id="A0A699IHX0"/>
<sequence length="307" mass="33512">AGRPVAKSRGGGTGERVGRGGKGRGPKGSNGERADELNSQGNEYGMGANGGVEGVNGNVEVGNQGNVRSQNGNVVNENIQENVRNVLVNSNHVDCSYKEFLACNPKEYDGHAAYTDRFHKLTRLIPHLVTHKDDNKRTRTGNAFDTIANPVKRENTGTWPKCTTYNSYHAFGGPCRACFNYNRSGHFEMDCRVVPRNVNRLNRTQGPGGNRPNQVVANNEGQDCGNHKNQARGRTFMLGAEEALQDSNIMTCIVASDLGFSYEIEIASGQLLLELMLSKRSKKNTKCVNAVNGELTAAKHKLMLLVY</sequence>
<evidence type="ECO:0000313" key="2">
    <source>
        <dbReference type="EMBL" id="GEZ55574.1"/>
    </source>
</evidence>
<organism evidence="2">
    <name type="scientific">Tanacetum cinerariifolium</name>
    <name type="common">Dalmatian daisy</name>
    <name type="synonym">Chrysanthemum cinerariifolium</name>
    <dbReference type="NCBI Taxonomy" id="118510"/>
    <lineage>
        <taxon>Eukaryota</taxon>
        <taxon>Viridiplantae</taxon>
        <taxon>Streptophyta</taxon>
        <taxon>Embryophyta</taxon>
        <taxon>Tracheophyta</taxon>
        <taxon>Spermatophyta</taxon>
        <taxon>Magnoliopsida</taxon>
        <taxon>eudicotyledons</taxon>
        <taxon>Gunneridae</taxon>
        <taxon>Pentapetalae</taxon>
        <taxon>asterids</taxon>
        <taxon>campanulids</taxon>
        <taxon>Asterales</taxon>
        <taxon>Asteraceae</taxon>
        <taxon>Asteroideae</taxon>
        <taxon>Anthemideae</taxon>
        <taxon>Anthemidinae</taxon>
        <taxon>Tanacetum</taxon>
    </lineage>
</organism>
<proteinExistence type="predicted"/>
<protein>
    <recommendedName>
        <fullName evidence="3">Reverse transcriptase domain-containing protein</fullName>
    </recommendedName>
</protein>